<feature type="transmembrane region" description="Helical" evidence="6">
    <location>
        <begin position="35"/>
        <end position="58"/>
    </location>
</feature>
<evidence type="ECO:0000313" key="9">
    <source>
        <dbReference type="Proteomes" id="UP000193467"/>
    </source>
</evidence>
<comment type="caution">
    <text evidence="8">The sequence shown here is derived from an EMBL/GenBank/DDBJ whole genome shotgun (WGS) entry which is preliminary data.</text>
</comment>
<keyword evidence="3 6" id="KW-1133">Transmembrane helix</keyword>
<accession>A0A1Y2FWW9</accession>
<sequence>MASAPPPKSSYIAAIIVINSAAAIGYTLSCKTVLKVIPLSLTVLWIQATVSCLVLMAMSRLYPASGIMLLRPWKVWRTFMPLALTRILGALSKTACLANVDAAFYQTARGLLLPFTVLLSLYFLPQTRFSPLTLLGIGLVIMGFAGGIIVDLQQSLSLNWGIALGVWSSFTTAVETVVLKHFTAGNDMHMLQLIYMSSAVAALVYGPLVYIFEADAWNAALPEKHHQFLMNSMVSSAVALILSFATWMQVKVTSPVTHTVVAATRGVLQSLLASISFNESLPFHRWISTIFILGGTAVYTWSKSTEKAAGGAAYAPVAASEAEARSDDNELKEVRVQAGEKL</sequence>
<evidence type="ECO:0000256" key="4">
    <source>
        <dbReference type="ARBA" id="ARBA00023136"/>
    </source>
</evidence>
<feature type="region of interest" description="Disordered" evidence="5">
    <location>
        <begin position="323"/>
        <end position="342"/>
    </location>
</feature>
<dbReference type="Proteomes" id="UP000193467">
    <property type="component" value="Unassembled WGS sequence"/>
</dbReference>
<keyword evidence="2 6" id="KW-0812">Transmembrane</keyword>
<organism evidence="8 9">
    <name type="scientific">Leucosporidium creatinivorum</name>
    <dbReference type="NCBI Taxonomy" id="106004"/>
    <lineage>
        <taxon>Eukaryota</taxon>
        <taxon>Fungi</taxon>
        <taxon>Dikarya</taxon>
        <taxon>Basidiomycota</taxon>
        <taxon>Pucciniomycotina</taxon>
        <taxon>Microbotryomycetes</taxon>
        <taxon>Leucosporidiales</taxon>
        <taxon>Leucosporidium</taxon>
    </lineage>
</organism>
<keyword evidence="4 6" id="KW-0472">Membrane</keyword>
<evidence type="ECO:0000256" key="1">
    <source>
        <dbReference type="ARBA" id="ARBA00004141"/>
    </source>
</evidence>
<evidence type="ECO:0000256" key="2">
    <source>
        <dbReference type="ARBA" id="ARBA00022692"/>
    </source>
</evidence>
<feature type="transmembrane region" description="Helical" evidence="6">
    <location>
        <begin position="132"/>
        <end position="152"/>
    </location>
</feature>
<dbReference type="InParanoid" id="A0A1Y2FWW9"/>
<evidence type="ECO:0000256" key="6">
    <source>
        <dbReference type="SAM" id="Phobius"/>
    </source>
</evidence>
<evidence type="ECO:0000259" key="7">
    <source>
        <dbReference type="Pfam" id="PF03151"/>
    </source>
</evidence>
<dbReference type="InterPro" id="IPR004853">
    <property type="entry name" value="Sugar_P_trans_dom"/>
</dbReference>
<evidence type="ECO:0000256" key="5">
    <source>
        <dbReference type="SAM" id="MobiDB-lite"/>
    </source>
</evidence>
<proteinExistence type="predicted"/>
<feature type="transmembrane region" description="Helical" evidence="6">
    <location>
        <begin position="228"/>
        <end position="247"/>
    </location>
</feature>
<feature type="transmembrane region" description="Helical" evidence="6">
    <location>
        <begin position="158"/>
        <end position="179"/>
    </location>
</feature>
<gene>
    <name evidence="8" type="ORF">BCR35DRAFT_289038</name>
</gene>
<dbReference type="AlphaFoldDB" id="A0A1Y2FWW9"/>
<feature type="transmembrane region" description="Helical" evidence="6">
    <location>
        <begin position="191"/>
        <end position="212"/>
    </location>
</feature>
<dbReference type="PANTHER" id="PTHR11132">
    <property type="entry name" value="SOLUTE CARRIER FAMILY 35"/>
    <property type="match status" value="1"/>
</dbReference>
<dbReference type="GO" id="GO:0016020">
    <property type="term" value="C:membrane"/>
    <property type="evidence" value="ECO:0007669"/>
    <property type="project" value="UniProtKB-SubCell"/>
</dbReference>
<name>A0A1Y2FWW9_9BASI</name>
<dbReference type="OrthoDB" id="5547497at2759"/>
<reference evidence="8 9" key="1">
    <citation type="submission" date="2016-07" db="EMBL/GenBank/DDBJ databases">
        <title>Pervasive Adenine N6-methylation of Active Genes in Fungi.</title>
        <authorList>
            <consortium name="DOE Joint Genome Institute"/>
            <person name="Mondo S.J."/>
            <person name="Dannebaum R.O."/>
            <person name="Kuo R.C."/>
            <person name="Labutti K."/>
            <person name="Haridas S."/>
            <person name="Kuo A."/>
            <person name="Salamov A."/>
            <person name="Ahrendt S.R."/>
            <person name="Lipzen A."/>
            <person name="Sullivan W."/>
            <person name="Andreopoulos W.B."/>
            <person name="Clum A."/>
            <person name="Lindquist E."/>
            <person name="Daum C."/>
            <person name="Ramamoorthy G.K."/>
            <person name="Gryganskyi A."/>
            <person name="Culley D."/>
            <person name="Magnuson J.K."/>
            <person name="James T.Y."/>
            <person name="O'Malley M.A."/>
            <person name="Stajich J.E."/>
            <person name="Spatafora J.W."/>
            <person name="Visel A."/>
            <person name="Grigoriev I.V."/>
        </authorList>
    </citation>
    <scope>NUCLEOTIDE SEQUENCE [LARGE SCALE GENOMIC DNA]</scope>
    <source>
        <strain evidence="8 9">62-1032</strain>
    </source>
</reference>
<feature type="transmembrane region" description="Helical" evidence="6">
    <location>
        <begin position="106"/>
        <end position="125"/>
    </location>
</feature>
<evidence type="ECO:0000313" key="8">
    <source>
        <dbReference type="EMBL" id="ORY88491.1"/>
    </source>
</evidence>
<protein>
    <recommendedName>
        <fullName evidence="7">Sugar phosphate transporter domain-containing protein</fullName>
    </recommendedName>
</protein>
<feature type="transmembrane region" description="Helical" evidence="6">
    <location>
        <begin position="12"/>
        <end position="29"/>
    </location>
</feature>
<dbReference type="EMBL" id="MCGR01000010">
    <property type="protein sequence ID" value="ORY88491.1"/>
    <property type="molecule type" value="Genomic_DNA"/>
</dbReference>
<dbReference type="InterPro" id="IPR050186">
    <property type="entry name" value="TPT_transporter"/>
</dbReference>
<dbReference type="Pfam" id="PF03151">
    <property type="entry name" value="TPT"/>
    <property type="match status" value="1"/>
</dbReference>
<feature type="domain" description="Sugar phosphate transporter" evidence="7">
    <location>
        <begin position="23"/>
        <end position="299"/>
    </location>
</feature>
<keyword evidence="9" id="KW-1185">Reference proteome</keyword>
<comment type="subcellular location">
    <subcellularLocation>
        <location evidence="1">Membrane</location>
        <topology evidence="1">Multi-pass membrane protein</topology>
    </subcellularLocation>
</comment>
<evidence type="ECO:0000256" key="3">
    <source>
        <dbReference type="ARBA" id="ARBA00022989"/>
    </source>
</evidence>